<protein>
    <submittedName>
        <fullName evidence="1">BPSL0067 family protein</fullName>
    </submittedName>
</protein>
<reference evidence="1 2" key="1">
    <citation type="submission" date="2021-01" db="EMBL/GenBank/DDBJ databases">
        <authorList>
            <person name="Ruan W."/>
            <person name="Khan S.A."/>
            <person name="Jeon C.O."/>
        </authorList>
    </citation>
    <scope>NUCLEOTIDE SEQUENCE [LARGE SCALE GENOMIC DNA]</scope>
    <source>
        <strain evidence="1 2">R798</strain>
    </source>
</reference>
<dbReference type="EMBL" id="JAFBIL020000005">
    <property type="protein sequence ID" value="MBZ2208451.1"/>
    <property type="molecule type" value="Genomic_DNA"/>
</dbReference>
<gene>
    <name evidence="1" type="ORF">I4X03_014390</name>
</gene>
<accession>A0ABS7SR80</accession>
<name>A0ABS7SR80_9BURK</name>
<proteinExistence type="predicted"/>
<organism evidence="1 2">
    <name type="scientific">Massilia soli</name>
    <dbReference type="NCBI Taxonomy" id="2792854"/>
    <lineage>
        <taxon>Bacteria</taxon>
        <taxon>Pseudomonadati</taxon>
        <taxon>Pseudomonadota</taxon>
        <taxon>Betaproteobacteria</taxon>
        <taxon>Burkholderiales</taxon>
        <taxon>Oxalobacteraceae</taxon>
        <taxon>Telluria group</taxon>
        <taxon>Massilia</taxon>
    </lineage>
</organism>
<comment type="caution">
    <text evidence="1">The sequence shown here is derived from an EMBL/GenBank/DDBJ whole genome shotgun (WGS) entry which is preliminary data.</text>
</comment>
<evidence type="ECO:0000313" key="1">
    <source>
        <dbReference type="EMBL" id="MBZ2208451.1"/>
    </source>
</evidence>
<keyword evidence="2" id="KW-1185">Reference proteome</keyword>
<dbReference type="InterPro" id="IPR047746">
    <property type="entry name" value="Dae2/Tae2-like"/>
</dbReference>
<dbReference type="Proteomes" id="UP000809349">
    <property type="component" value="Unassembled WGS sequence"/>
</dbReference>
<reference evidence="1 2" key="2">
    <citation type="submission" date="2021-08" db="EMBL/GenBank/DDBJ databases">
        <title>Massilia sp. R798.</title>
        <authorList>
            <person name="Baek J.H."/>
            <person name="Jung H.S."/>
            <person name="Kim K.R."/>
            <person name="Jeon C.O."/>
        </authorList>
    </citation>
    <scope>NUCLEOTIDE SEQUENCE [LARGE SCALE GENOMIC DNA]</scope>
    <source>
        <strain evidence="1 2">R798</strain>
    </source>
</reference>
<dbReference type="NCBIfam" id="NF033857">
    <property type="entry name" value="BPSL0067_fam"/>
    <property type="match status" value="1"/>
</dbReference>
<sequence length="129" mass="14274">MDLLKRKPWVDGGNCVSLIKKYAPGITGASTLEWREGARVVDSPKLERGTAIATFVNGRYPRLGVGRGNHAAFFLWHVSDGIYVMDQFVAGNRREPIIDQRLLKKLGKNADGTFVDPSNNADAFSVIER</sequence>
<evidence type="ECO:0000313" key="2">
    <source>
        <dbReference type="Proteomes" id="UP000809349"/>
    </source>
</evidence>